<accession>A0A1D1VXR4</accession>
<gene>
    <name evidence="2" type="primary">RvY_14870-1</name>
    <name evidence="2" type="synonym">RvY_14870.1</name>
    <name evidence="2" type="ORF">RvY_14870</name>
</gene>
<reference evidence="2 3" key="1">
    <citation type="journal article" date="2016" name="Nat. Commun.">
        <title>Extremotolerant tardigrade genome and improved radiotolerance of human cultured cells by tardigrade-unique protein.</title>
        <authorList>
            <person name="Hashimoto T."/>
            <person name="Horikawa D.D."/>
            <person name="Saito Y."/>
            <person name="Kuwahara H."/>
            <person name="Kozuka-Hata H."/>
            <person name="Shin-I T."/>
            <person name="Minakuchi Y."/>
            <person name="Ohishi K."/>
            <person name="Motoyama A."/>
            <person name="Aizu T."/>
            <person name="Enomoto A."/>
            <person name="Kondo K."/>
            <person name="Tanaka S."/>
            <person name="Hara Y."/>
            <person name="Koshikawa S."/>
            <person name="Sagara H."/>
            <person name="Miura T."/>
            <person name="Yokobori S."/>
            <person name="Miyagawa K."/>
            <person name="Suzuki Y."/>
            <person name="Kubo T."/>
            <person name="Oyama M."/>
            <person name="Kohara Y."/>
            <person name="Fujiyama A."/>
            <person name="Arakawa K."/>
            <person name="Katayama T."/>
            <person name="Toyoda A."/>
            <person name="Kunieda T."/>
        </authorList>
    </citation>
    <scope>NUCLEOTIDE SEQUENCE [LARGE SCALE GENOMIC DNA]</scope>
    <source>
        <strain evidence="2 3">YOKOZUNA-1</strain>
    </source>
</reference>
<feature type="region of interest" description="Disordered" evidence="1">
    <location>
        <begin position="41"/>
        <end position="67"/>
    </location>
</feature>
<proteinExistence type="predicted"/>
<keyword evidence="3" id="KW-1185">Reference proteome</keyword>
<dbReference type="AlphaFoldDB" id="A0A1D1VXR4"/>
<sequence>MSKPVERWILMPLSIVSDMMLKSSLSHGYGQQFFDHGEVRERTEFQHQTGNANGHKFDQAEEAGCGE</sequence>
<dbReference type="Proteomes" id="UP000186922">
    <property type="component" value="Unassembled WGS sequence"/>
</dbReference>
<dbReference type="EMBL" id="BDGG01000011">
    <property type="protein sequence ID" value="GAV04608.1"/>
    <property type="molecule type" value="Genomic_DNA"/>
</dbReference>
<organism evidence="2 3">
    <name type="scientific">Ramazzottius varieornatus</name>
    <name type="common">Water bear</name>
    <name type="synonym">Tardigrade</name>
    <dbReference type="NCBI Taxonomy" id="947166"/>
    <lineage>
        <taxon>Eukaryota</taxon>
        <taxon>Metazoa</taxon>
        <taxon>Ecdysozoa</taxon>
        <taxon>Tardigrada</taxon>
        <taxon>Eutardigrada</taxon>
        <taxon>Parachela</taxon>
        <taxon>Hypsibioidea</taxon>
        <taxon>Ramazzottiidae</taxon>
        <taxon>Ramazzottius</taxon>
    </lineage>
</organism>
<evidence type="ECO:0000256" key="1">
    <source>
        <dbReference type="SAM" id="MobiDB-lite"/>
    </source>
</evidence>
<name>A0A1D1VXR4_RAMVA</name>
<protein>
    <submittedName>
        <fullName evidence="2">Uncharacterized protein</fullName>
    </submittedName>
</protein>
<evidence type="ECO:0000313" key="2">
    <source>
        <dbReference type="EMBL" id="GAV04608.1"/>
    </source>
</evidence>
<comment type="caution">
    <text evidence="2">The sequence shown here is derived from an EMBL/GenBank/DDBJ whole genome shotgun (WGS) entry which is preliminary data.</text>
</comment>
<evidence type="ECO:0000313" key="3">
    <source>
        <dbReference type="Proteomes" id="UP000186922"/>
    </source>
</evidence>